<accession>A0A8J3N1B0</accession>
<dbReference type="GO" id="GO:0016042">
    <property type="term" value="P:lipid catabolic process"/>
    <property type="evidence" value="ECO:0007669"/>
    <property type="project" value="UniProtKB-KW"/>
</dbReference>
<evidence type="ECO:0000256" key="3">
    <source>
        <dbReference type="ARBA" id="ARBA00023098"/>
    </source>
</evidence>
<keyword evidence="4" id="KW-0472">Membrane</keyword>
<evidence type="ECO:0000256" key="2">
    <source>
        <dbReference type="ARBA" id="ARBA00022963"/>
    </source>
</evidence>
<dbReference type="PANTHER" id="PTHR10272">
    <property type="entry name" value="PLATELET-ACTIVATING FACTOR ACETYLHYDROLASE"/>
    <property type="match status" value="1"/>
</dbReference>
<evidence type="ECO:0000256" key="1">
    <source>
        <dbReference type="ARBA" id="ARBA00022801"/>
    </source>
</evidence>
<dbReference type="EMBL" id="BNJK01000001">
    <property type="protein sequence ID" value="GHO91142.1"/>
    <property type="molecule type" value="Genomic_DNA"/>
</dbReference>
<dbReference type="Pfam" id="PF03403">
    <property type="entry name" value="PAF-AH_p_II"/>
    <property type="match status" value="1"/>
</dbReference>
<comment type="caution">
    <text evidence="5">The sequence shown here is derived from an EMBL/GenBank/DDBJ whole genome shotgun (WGS) entry which is preliminary data.</text>
</comment>
<dbReference type="SUPFAM" id="SSF53474">
    <property type="entry name" value="alpha/beta-Hydrolases"/>
    <property type="match status" value="1"/>
</dbReference>
<keyword evidence="4" id="KW-0812">Transmembrane</keyword>
<keyword evidence="6" id="KW-1185">Reference proteome</keyword>
<keyword evidence="4" id="KW-1133">Transmembrane helix</keyword>
<evidence type="ECO:0000313" key="6">
    <source>
        <dbReference type="Proteomes" id="UP000597444"/>
    </source>
</evidence>
<dbReference type="Gene3D" id="3.40.50.1820">
    <property type="entry name" value="alpha/beta hydrolase"/>
    <property type="match status" value="1"/>
</dbReference>
<dbReference type="InterPro" id="IPR029058">
    <property type="entry name" value="AB_hydrolase_fold"/>
</dbReference>
<feature type="transmembrane region" description="Helical" evidence="4">
    <location>
        <begin position="86"/>
        <end position="112"/>
    </location>
</feature>
<dbReference type="GO" id="GO:0003847">
    <property type="term" value="F:1-alkyl-2-acetylglycerophosphocholine esterase activity"/>
    <property type="evidence" value="ECO:0007669"/>
    <property type="project" value="TreeGrafter"/>
</dbReference>
<organism evidence="5 6">
    <name type="scientific">Reticulibacter mediterranei</name>
    <dbReference type="NCBI Taxonomy" id="2778369"/>
    <lineage>
        <taxon>Bacteria</taxon>
        <taxon>Bacillati</taxon>
        <taxon>Chloroflexota</taxon>
        <taxon>Ktedonobacteria</taxon>
        <taxon>Ktedonobacterales</taxon>
        <taxon>Reticulibacteraceae</taxon>
        <taxon>Reticulibacter</taxon>
    </lineage>
</organism>
<keyword evidence="2" id="KW-0442">Lipid degradation</keyword>
<evidence type="ECO:0000256" key="4">
    <source>
        <dbReference type="SAM" id="Phobius"/>
    </source>
</evidence>
<keyword evidence="3" id="KW-0443">Lipid metabolism</keyword>
<dbReference type="Proteomes" id="UP000597444">
    <property type="component" value="Unassembled WGS sequence"/>
</dbReference>
<feature type="transmembrane region" description="Helical" evidence="4">
    <location>
        <begin position="30"/>
        <end position="48"/>
    </location>
</feature>
<dbReference type="PANTHER" id="PTHR10272:SF0">
    <property type="entry name" value="PLATELET-ACTIVATING FACTOR ACETYLHYDROLASE"/>
    <property type="match status" value="1"/>
</dbReference>
<evidence type="ECO:0000313" key="5">
    <source>
        <dbReference type="EMBL" id="GHO91142.1"/>
    </source>
</evidence>
<dbReference type="RefSeq" id="WP_220202058.1">
    <property type="nucleotide sequence ID" value="NZ_BNJK01000001.1"/>
</dbReference>
<dbReference type="AlphaFoldDB" id="A0A8J3N1B0"/>
<sequence length="502" mass="55472">MRPLEILLTICANLIAFLVVAVPRLRAARWSGYVILITFVLAGVQVPLEGPRWQMVPAYVLTALFALVWVVQRFTSLGKGVKQERMWRIVAGLVSVLAIIGMALSVALPILLPVYSFPRPSGPYGIGTVTYHWTDTSRREVFSSDKNRHRELMVQVWYPARKDVSSAPAPYMSDADTVTTAIARLQRFPDFFLDHLKYVPTHAAVTVPVADNSPHYPVLIFLEGLTGFRQMNTFQVEELVSHGYIVVGLDQPGVAASVVFPDGHQVAGLPKKQMQPLYNQSLDPAKDVPQWEGQTFKDGIISYFAQDVSFTLDQLAALNRRDPQGLLTGKLDLEHAGIFGVSFGGMVASQACEADSRLTACLMMDVAMPANVVKNGLRQPGMWITRPASTMLLERQKTGGWQGQEIEQTQTTMRAVYNQLTGDGYFVQVPGMFHIDCTDLDLLSPLSPAVGLGGPIGSQRAHEIINAYSLAFFDKHLKGKSEVLLEGSSVHYSEVIFEKRRP</sequence>
<protein>
    <submittedName>
        <fullName evidence="5">Carboxylic ester hydrolase</fullName>
    </submittedName>
</protein>
<reference evidence="5" key="1">
    <citation type="submission" date="2020-10" db="EMBL/GenBank/DDBJ databases">
        <title>Taxonomic study of unclassified bacteria belonging to the class Ktedonobacteria.</title>
        <authorList>
            <person name="Yabe S."/>
            <person name="Wang C.M."/>
            <person name="Zheng Y."/>
            <person name="Sakai Y."/>
            <person name="Cavaletti L."/>
            <person name="Monciardini P."/>
            <person name="Donadio S."/>
        </authorList>
    </citation>
    <scope>NUCLEOTIDE SEQUENCE</scope>
    <source>
        <strain evidence="5">ID150040</strain>
    </source>
</reference>
<feature type="transmembrane region" description="Helical" evidence="4">
    <location>
        <begin position="6"/>
        <end position="23"/>
    </location>
</feature>
<feature type="transmembrane region" description="Helical" evidence="4">
    <location>
        <begin position="54"/>
        <end position="74"/>
    </location>
</feature>
<proteinExistence type="predicted"/>
<name>A0A8J3N1B0_9CHLR</name>
<gene>
    <name evidence="5" type="ORF">KSF_011900</name>
</gene>
<keyword evidence="1 5" id="KW-0378">Hydrolase</keyword>